<comment type="subcellular location">
    <subcellularLocation>
        <location evidence="1">Cell outer membrane</location>
    </subcellularLocation>
</comment>
<name>A0A120G0G9_PSEFL</name>
<evidence type="ECO:0000256" key="8">
    <source>
        <dbReference type="SAM" id="SignalP"/>
    </source>
</evidence>
<dbReference type="PANTHER" id="PTHR30026:SF20">
    <property type="entry name" value="OUTER MEMBRANE PROTEIN TOLC"/>
    <property type="match status" value="1"/>
</dbReference>
<keyword evidence="4" id="KW-1134">Transmembrane beta strand</keyword>
<keyword evidence="5" id="KW-0812">Transmembrane</keyword>
<dbReference type="SUPFAM" id="SSF56954">
    <property type="entry name" value="Outer membrane efflux proteins (OEP)"/>
    <property type="match status" value="1"/>
</dbReference>
<dbReference type="RefSeq" id="WP_056785666.1">
    <property type="nucleotide sequence ID" value="NZ_LCYC01000039.1"/>
</dbReference>
<evidence type="ECO:0000256" key="7">
    <source>
        <dbReference type="ARBA" id="ARBA00023237"/>
    </source>
</evidence>
<evidence type="ECO:0000256" key="2">
    <source>
        <dbReference type="ARBA" id="ARBA00007613"/>
    </source>
</evidence>
<dbReference type="AlphaFoldDB" id="A0A120G0G9"/>
<evidence type="ECO:0000256" key="4">
    <source>
        <dbReference type="ARBA" id="ARBA00022452"/>
    </source>
</evidence>
<dbReference type="NCBIfam" id="TIGR01844">
    <property type="entry name" value="type_I_sec_TolC"/>
    <property type="match status" value="1"/>
</dbReference>
<dbReference type="EMBL" id="LCYC01000039">
    <property type="protein sequence ID" value="KWV76226.1"/>
    <property type="molecule type" value="Genomic_DNA"/>
</dbReference>
<dbReference type="Gene3D" id="1.20.1600.10">
    <property type="entry name" value="Outer membrane efflux proteins (OEP)"/>
    <property type="match status" value="1"/>
</dbReference>
<organism evidence="9 10">
    <name type="scientific">Pseudomonas fluorescens</name>
    <dbReference type="NCBI Taxonomy" id="294"/>
    <lineage>
        <taxon>Bacteria</taxon>
        <taxon>Pseudomonadati</taxon>
        <taxon>Pseudomonadota</taxon>
        <taxon>Gammaproteobacteria</taxon>
        <taxon>Pseudomonadales</taxon>
        <taxon>Pseudomonadaceae</taxon>
        <taxon>Pseudomonas</taxon>
    </lineage>
</organism>
<keyword evidence="7" id="KW-0998">Cell outer membrane</keyword>
<evidence type="ECO:0000313" key="9">
    <source>
        <dbReference type="EMBL" id="KWV76226.1"/>
    </source>
</evidence>
<gene>
    <name evidence="9" type="primary">tolC_2</name>
    <name evidence="9" type="ORF">PFL603g_02566</name>
</gene>
<keyword evidence="3" id="KW-0813">Transport</keyword>
<protein>
    <submittedName>
        <fullName evidence="9">Outer membrane protein TolC</fullName>
    </submittedName>
</protein>
<comment type="similarity">
    <text evidence="2">Belongs to the outer membrane factor (OMF) (TC 1.B.17) family.</text>
</comment>
<dbReference type="Pfam" id="PF02321">
    <property type="entry name" value="OEP"/>
    <property type="match status" value="2"/>
</dbReference>
<keyword evidence="6" id="KW-0472">Membrane</keyword>
<dbReference type="InterPro" id="IPR003423">
    <property type="entry name" value="OMP_efflux"/>
</dbReference>
<evidence type="ECO:0000256" key="1">
    <source>
        <dbReference type="ARBA" id="ARBA00004442"/>
    </source>
</evidence>
<dbReference type="GO" id="GO:0015288">
    <property type="term" value="F:porin activity"/>
    <property type="evidence" value="ECO:0007669"/>
    <property type="project" value="TreeGrafter"/>
</dbReference>
<dbReference type="Proteomes" id="UP000063434">
    <property type="component" value="Unassembled WGS sequence"/>
</dbReference>
<comment type="caution">
    <text evidence="9">The sequence shown here is derived from an EMBL/GenBank/DDBJ whole genome shotgun (WGS) entry which is preliminary data.</text>
</comment>
<dbReference type="GO" id="GO:1990281">
    <property type="term" value="C:efflux pump complex"/>
    <property type="evidence" value="ECO:0007669"/>
    <property type="project" value="TreeGrafter"/>
</dbReference>
<feature type="chain" id="PRO_5007165738" evidence="8">
    <location>
        <begin position="32"/>
        <end position="447"/>
    </location>
</feature>
<evidence type="ECO:0000256" key="6">
    <source>
        <dbReference type="ARBA" id="ARBA00023136"/>
    </source>
</evidence>
<evidence type="ECO:0000313" key="10">
    <source>
        <dbReference type="Proteomes" id="UP000063434"/>
    </source>
</evidence>
<dbReference type="PANTHER" id="PTHR30026">
    <property type="entry name" value="OUTER MEMBRANE PROTEIN TOLC"/>
    <property type="match status" value="1"/>
</dbReference>
<sequence>MRIPGLHLNTTPLLMPLYWLALACAPTQVSADDLYHLYQKALTHDMQFAAAQAQQLATAEKEPQSRANLLPDLSVTGGAAWVDAEDSSDYHRNRNNTNAYAVVLTQPLLRWQNVIAHDQSKLLISASELHTEQARQALMLRVARAYFDVLLNQELLNTRTQQLQTLRESQTRSQRLLADGATTANALAQVQAKYDQAFAEQIAARGALDIANETLTQLTAAQAGPWSGKEPQFNAPVPAAIDDWATTAQQGNLAVQAAQIAQRLAEMDIDKERAGHLPTLDLIAAHGRFASVGGDVYDVTLQENRYNQTVVGVKLSVPLYSGGRTSSRVREAHALQSKAADEVEDARRNAGLKARQAYLQVTNGMSQYQALKQALNSSQINLTAVTHGFEAGSRINTDVLDAQQKVTDTQQRLAQQRYAILMAQLHLLASTGNLSDARLRDISHTLN</sequence>
<evidence type="ECO:0000256" key="3">
    <source>
        <dbReference type="ARBA" id="ARBA00022448"/>
    </source>
</evidence>
<accession>A0A120G0G9</accession>
<reference evidence="9 10" key="1">
    <citation type="submission" date="2015-05" db="EMBL/GenBank/DDBJ databases">
        <title>A genomic and transcriptomic approach to investigate the blue pigment phenotype in Pseudomonas fluorescens.</title>
        <authorList>
            <person name="Andreani N.A."/>
            <person name="Cardazzo B."/>
        </authorList>
    </citation>
    <scope>NUCLEOTIDE SEQUENCE [LARGE SCALE GENOMIC DNA]</scope>
    <source>
        <strain evidence="9 10">Ps_40</strain>
    </source>
</reference>
<feature type="signal peptide" evidence="8">
    <location>
        <begin position="1"/>
        <end position="31"/>
    </location>
</feature>
<proteinExistence type="inferred from homology"/>
<evidence type="ECO:0000256" key="5">
    <source>
        <dbReference type="ARBA" id="ARBA00022692"/>
    </source>
</evidence>
<dbReference type="InterPro" id="IPR051906">
    <property type="entry name" value="TolC-like"/>
</dbReference>
<dbReference type="PROSITE" id="PS51257">
    <property type="entry name" value="PROKAR_LIPOPROTEIN"/>
    <property type="match status" value="1"/>
</dbReference>
<dbReference type="InterPro" id="IPR010130">
    <property type="entry name" value="T1SS_OMP_TolC"/>
</dbReference>
<dbReference type="GO" id="GO:0015562">
    <property type="term" value="F:efflux transmembrane transporter activity"/>
    <property type="evidence" value="ECO:0007669"/>
    <property type="project" value="InterPro"/>
</dbReference>
<dbReference type="GO" id="GO:0009279">
    <property type="term" value="C:cell outer membrane"/>
    <property type="evidence" value="ECO:0007669"/>
    <property type="project" value="UniProtKB-SubCell"/>
</dbReference>
<dbReference type="PATRIC" id="fig|294.195.peg.2741"/>
<keyword evidence="8" id="KW-0732">Signal</keyword>